<gene>
    <name evidence="1" type="ORF">BC936DRAFT_147000</name>
</gene>
<name>A0A433D6F9_9FUNG</name>
<evidence type="ECO:0000313" key="1">
    <source>
        <dbReference type="EMBL" id="RUP46403.1"/>
    </source>
</evidence>
<sequence>MLLKGVLRLQLIVTVNRIQPESGREQRLKVRLVLVLAKARDLAGRRHLHTKNRICPRQAAETELRNLYANIVLGNAHFGVSLDGESHHGIDRHLDQIDTDDLGDERERARRADITLDNLDLVILGNELDVEWTSDIQGARNLGRSNLDLCHRLGIQVLRWQDQGRVTRMHAGVLDMFGDDVHDHHAIDGHRVHLDLLGLLNVLCDHHRVFARHSRGLVEICPEIIRREHNVHGRTRQDVGRSHQHRILNIIAELGRLVKIRQLLPQGLIDAISVAHARELVTVLCGAHDLDVLTVQGQRDVVGRLSTHRHDDAGGSLNLVYVEHALDVDVLKVQAVGLVVIRTDGFRVVIDHDGLDALPPKGADGANRAPVELDRATDTIHTRAKDHHAPVFERNIMLHSVVGHIKVVGEGRELGSDCDV</sequence>
<organism evidence="1 2">
    <name type="scientific">Jimgerdemannia flammicorona</name>
    <dbReference type="NCBI Taxonomy" id="994334"/>
    <lineage>
        <taxon>Eukaryota</taxon>
        <taxon>Fungi</taxon>
        <taxon>Fungi incertae sedis</taxon>
        <taxon>Mucoromycota</taxon>
        <taxon>Mucoromycotina</taxon>
        <taxon>Endogonomycetes</taxon>
        <taxon>Endogonales</taxon>
        <taxon>Endogonaceae</taxon>
        <taxon>Jimgerdemannia</taxon>
    </lineage>
</organism>
<proteinExistence type="predicted"/>
<dbReference type="OrthoDB" id="10408458at2759"/>
<reference evidence="1 2" key="1">
    <citation type="journal article" date="2018" name="New Phytol.">
        <title>Phylogenomics of Endogonaceae and evolution of mycorrhizas within Mucoromycota.</title>
        <authorList>
            <person name="Chang Y."/>
            <person name="Desiro A."/>
            <person name="Na H."/>
            <person name="Sandor L."/>
            <person name="Lipzen A."/>
            <person name="Clum A."/>
            <person name="Barry K."/>
            <person name="Grigoriev I.V."/>
            <person name="Martin F.M."/>
            <person name="Stajich J.E."/>
            <person name="Smith M.E."/>
            <person name="Bonito G."/>
            <person name="Spatafora J.W."/>
        </authorList>
    </citation>
    <scope>NUCLEOTIDE SEQUENCE [LARGE SCALE GENOMIC DNA]</scope>
    <source>
        <strain evidence="1 2">GMNB39</strain>
    </source>
</reference>
<accession>A0A433D6F9</accession>
<dbReference type="Proteomes" id="UP000268093">
    <property type="component" value="Unassembled WGS sequence"/>
</dbReference>
<evidence type="ECO:0000313" key="2">
    <source>
        <dbReference type="Proteomes" id="UP000268093"/>
    </source>
</evidence>
<dbReference type="EMBL" id="RBNI01005903">
    <property type="protein sequence ID" value="RUP46403.1"/>
    <property type="molecule type" value="Genomic_DNA"/>
</dbReference>
<comment type="caution">
    <text evidence="1">The sequence shown here is derived from an EMBL/GenBank/DDBJ whole genome shotgun (WGS) entry which is preliminary data.</text>
</comment>
<dbReference type="AlphaFoldDB" id="A0A433D6F9"/>
<keyword evidence="2" id="KW-1185">Reference proteome</keyword>
<protein>
    <submittedName>
        <fullName evidence="1">Uncharacterized protein</fullName>
    </submittedName>
</protein>